<accession>A0A1S3JL61</accession>
<name>A0A1S3JL61_LINAN</name>
<evidence type="ECO:0000256" key="7">
    <source>
        <dbReference type="ARBA" id="ARBA00049041"/>
    </source>
</evidence>
<keyword evidence="3" id="KW-0378">Hydrolase</keyword>
<dbReference type="OrthoDB" id="198816at2759"/>
<keyword evidence="1" id="KW-0031">Aminopeptidase</keyword>
<dbReference type="InterPro" id="IPR040043">
    <property type="entry name" value="ACTMAP"/>
</dbReference>
<dbReference type="GO" id="GO:0006508">
    <property type="term" value="P:proteolysis"/>
    <property type="evidence" value="ECO:0007669"/>
    <property type="project" value="UniProtKB-KW"/>
</dbReference>
<reference evidence="9" key="1">
    <citation type="submission" date="2025-08" db="UniProtKB">
        <authorList>
            <consortium name="RefSeq"/>
        </authorList>
    </citation>
    <scope>IDENTIFICATION</scope>
    <source>
        <tissue evidence="9">Gonads</tissue>
    </source>
</reference>
<gene>
    <name evidence="9" type="primary">LOC106174220</name>
</gene>
<evidence type="ECO:0000313" key="9">
    <source>
        <dbReference type="RefSeq" id="XP_013411107.1"/>
    </source>
</evidence>
<dbReference type="GO" id="GO:0004177">
    <property type="term" value="F:aminopeptidase activity"/>
    <property type="evidence" value="ECO:0007669"/>
    <property type="project" value="UniProtKB-KW"/>
</dbReference>
<dbReference type="OMA" id="QLWDYEQ"/>
<dbReference type="RefSeq" id="XP_013411107.1">
    <property type="nucleotide sequence ID" value="XM_013555653.1"/>
</dbReference>
<comment type="similarity">
    <text evidence="4">Belongs to the ACTMAP family.</text>
</comment>
<dbReference type="Proteomes" id="UP000085678">
    <property type="component" value="Unplaced"/>
</dbReference>
<evidence type="ECO:0000256" key="2">
    <source>
        <dbReference type="ARBA" id="ARBA00022670"/>
    </source>
</evidence>
<keyword evidence="8" id="KW-1185">Reference proteome</keyword>
<dbReference type="STRING" id="7574.A0A1S3JL61"/>
<dbReference type="GeneID" id="106174220"/>
<dbReference type="InParanoid" id="A0A1S3JL61"/>
<dbReference type="KEGG" id="lak:106174220"/>
<dbReference type="Pfam" id="PF21646">
    <property type="entry name" value="ACTMAP-like_C"/>
    <property type="match status" value="1"/>
</dbReference>
<evidence type="ECO:0000256" key="5">
    <source>
        <dbReference type="ARBA" id="ARBA00034848"/>
    </source>
</evidence>
<dbReference type="PANTHER" id="PTHR28631:SF1">
    <property type="entry name" value="ACTIN MATURATION PROTEASE"/>
    <property type="match status" value="1"/>
</dbReference>
<comment type="catalytic activity">
    <reaction evidence="7">
        <text>N-terminal N(alpha)-acetyl-L-cysteinyl-L-aspartyl-[protein] + H2O = N-terminal L-aspartyl-[protein] + N-acetyl-L-cysteine</text>
        <dbReference type="Rhea" id="RHEA:74579"/>
        <dbReference type="Rhea" id="RHEA-COMP:12669"/>
        <dbReference type="Rhea" id="RHEA-COMP:18395"/>
        <dbReference type="ChEBI" id="CHEBI:15377"/>
        <dbReference type="ChEBI" id="CHEBI:64720"/>
        <dbReference type="ChEBI" id="CHEBI:78236"/>
        <dbReference type="ChEBI" id="CHEBI:193599"/>
    </reaction>
    <physiologicalReaction direction="left-to-right" evidence="7">
        <dbReference type="Rhea" id="RHEA:74580"/>
    </physiologicalReaction>
</comment>
<dbReference type="PANTHER" id="PTHR28631">
    <property type="entry name" value="UPF0692 PROTEIN C19ORF54"/>
    <property type="match status" value="1"/>
</dbReference>
<evidence type="ECO:0000256" key="6">
    <source>
        <dbReference type="ARBA" id="ARBA00034908"/>
    </source>
</evidence>
<proteinExistence type="inferred from homology"/>
<evidence type="ECO:0000256" key="3">
    <source>
        <dbReference type="ARBA" id="ARBA00022801"/>
    </source>
</evidence>
<dbReference type="AlphaFoldDB" id="A0A1S3JL61"/>
<organism evidence="8 9">
    <name type="scientific">Lingula anatina</name>
    <name type="common">Brachiopod</name>
    <name type="synonym">Lingula unguis</name>
    <dbReference type="NCBI Taxonomy" id="7574"/>
    <lineage>
        <taxon>Eukaryota</taxon>
        <taxon>Metazoa</taxon>
        <taxon>Spiralia</taxon>
        <taxon>Lophotrochozoa</taxon>
        <taxon>Brachiopoda</taxon>
        <taxon>Linguliformea</taxon>
        <taxon>Lingulata</taxon>
        <taxon>Lingulida</taxon>
        <taxon>Linguloidea</taxon>
        <taxon>Lingulidae</taxon>
        <taxon>Lingula</taxon>
    </lineage>
</organism>
<keyword evidence="2" id="KW-0645">Protease</keyword>
<sequence>MATLPAVPPPPPPAPPSSIGIIRGTPSSLKETQCDAAYPDCKTEVRRACTFLKNRLPEDTILLSHNRVVASILQEGPMCGLCALSMATEMTGKKVDVDLIFSTAKDRQFTKQGEMFSAADMMSLAEEITQEKCVLLDKSLQTCIVVSHLIKGNPVLVPYDSDCNHEPCLKEGRKAHWAVLTGVLFVMSDHQSSVQDQNYEQDDRLNYLYHSKGDYSDLSLEQLSNLNSNCDIYFFAKQGKSKHLQCWNSEDLRASNCNLTKIDPERDNEHYIRPEGGLEEGLKNKVVIIMKNCTAPS</sequence>
<dbReference type="FunCoup" id="A0A1S3JL61">
    <property type="interactions" value="31"/>
</dbReference>
<evidence type="ECO:0000313" key="8">
    <source>
        <dbReference type="Proteomes" id="UP000085678"/>
    </source>
</evidence>
<evidence type="ECO:0000256" key="4">
    <source>
        <dbReference type="ARBA" id="ARBA00034725"/>
    </source>
</evidence>
<protein>
    <recommendedName>
        <fullName evidence="5">Actin maturation protease</fullName>
    </recommendedName>
    <alternativeName>
        <fullName evidence="6">Actin aminopeptidase ACTMAP</fullName>
    </alternativeName>
</protein>
<evidence type="ECO:0000256" key="1">
    <source>
        <dbReference type="ARBA" id="ARBA00022438"/>
    </source>
</evidence>